<dbReference type="InterPro" id="IPR000873">
    <property type="entry name" value="AMP-dep_synth/lig_dom"/>
</dbReference>
<dbReference type="InterPro" id="IPR010071">
    <property type="entry name" value="AA_adenyl_dom"/>
</dbReference>
<reference evidence="5 6" key="1">
    <citation type="submission" date="2017-01" db="EMBL/GenBank/DDBJ databases">
        <title>Whole-Genome Shotgun Sequencing of Two beta-Proteobacterial Species in Search of the Bulgecin Biosynthetic Cluster.</title>
        <authorList>
            <person name="Horsman M.E."/>
            <person name="Marous D.R."/>
            <person name="Li R."/>
            <person name="Oliver R.A."/>
            <person name="Byun B."/>
            <person name="Emrich S.J."/>
            <person name="Boggess B."/>
            <person name="Townsend C.A."/>
            <person name="Mobashery S."/>
        </authorList>
    </citation>
    <scope>NUCLEOTIDE SEQUENCE [LARGE SCALE GENOMIC DNA]</scope>
    <source>
        <strain evidence="5 6">ATCC 31433</strain>
    </source>
</reference>
<dbReference type="GO" id="GO:0003824">
    <property type="term" value="F:catalytic activity"/>
    <property type="evidence" value="ECO:0007669"/>
    <property type="project" value="InterPro"/>
</dbReference>
<dbReference type="InterPro" id="IPR045851">
    <property type="entry name" value="AMP-bd_C_sf"/>
</dbReference>
<keyword evidence="2" id="KW-0596">Phosphopantetheine</keyword>
<feature type="domain" description="Carrier" evidence="4">
    <location>
        <begin position="1577"/>
        <end position="1649"/>
    </location>
</feature>
<evidence type="ECO:0000256" key="3">
    <source>
        <dbReference type="ARBA" id="ARBA00022553"/>
    </source>
</evidence>
<dbReference type="Proteomes" id="UP000217994">
    <property type="component" value="Unassembled WGS sequence"/>
</dbReference>
<dbReference type="Gene3D" id="3.30.559.30">
    <property type="entry name" value="Nonribosomal peptide synthetase, condensation domain"/>
    <property type="match status" value="1"/>
</dbReference>
<dbReference type="InterPro" id="IPR036736">
    <property type="entry name" value="ACP-like_sf"/>
</dbReference>
<dbReference type="NCBIfam" id="TIGR01733">
    <property type="entry name" value="AA-adenyl-dom"/>
    <property type="match status" value="1"/>
</dbReference>
<dbReference type="InterPro" id="IPR006162">
    <property type="entry name" value="Ppantetheine_attach_site"/>
</dbReference>
<dbReference type="GO" id="GO:0044550">
    <property type="term" value="P:secondary metabolite biosynthetic process"/>
    <property type="evidence" value="ECO:0007669"/>
    <property type="project" value="TreeGrafter"/>
</dbReference>
<dbReference type="Pfam" id="PF00501">
    <property type="entry name" value="AMP-binding"/>
    <property type="match status" value="2"/>
</dbReference>
<dbReference type="Gene3D" id="3.40.50.12780">
    <property type="entry name" value="N-terminal domain of ligase-like"/>
    <property type="match status" value="2"/>
</dbReference>
<dbReference type="PROSITE" id="PS50075">
    <property type="entry name" value="CARRIER"/>
    <property type="match status" value="2"/>
</dbReference>
<evidence type="ECO:0000259" key="4">
    <source>
        <dbReference type="PROSITE" id="PS50075"/>
    </source>
</evidence>
<dbReference type="SUPFAM" id="SSF56801">
    <property type="entry name" value="Acetyl-CoA synthetase-like"/>
    <property type="match status" value="2"/>
</dbReference>
<dbReference type="Pfam" id="PF00668">
    <property type="entry name" value="Condensation"/>
    <property type="match status" value="1"/>
</dbReference>
<dbReference type="EMBL" id="MTZU01000056">
    <property type="protein sequence ID" value="PCE30745.1"/>
    <property type="molecule type" value="Genomic_DNA"/>
</dbReference>
<dbReference type="PANTHER" id="PTHR45527:SF1">
    <property type="entry name" value="FATTY ACID SYNTHASE"/>
    <property type="match status" value="1"/>
</dbReference>
<organism evidence="5 6">
    <name type="scientific">Burkholderia ubonensis subsp. mesacidophila</name>
    <dbReference type="NCBI Taxonomy" id="265293"/>
    <lineage>
        <taxon>Bacteria</taxon>
        <taxon>Pseudomonadati</taxon>
        <taxon>Pseudomonadota</taxon>
        <taxon>Betaproteobacteria</taxon>
        <taxon>Burkholderiales</taxon>
        <taxon>Burkholderiaceae</taxon>
        <taxon>Burkholderia</taxon>
        <taxon>Burkholderia cepacia complex</taxon>
    </lineage>
</organism>
<dbReference type="SMART" id="SM00823">
    <property type="entry name" value="PKS_PP"/>
    <property type="match status" value="2"/>
</dbReference>
<dbReference type="SUPFAM" id="SSF52777">
    <property type="entry name" value="CoA-dependent acyltransferases"/>
    <property type="match status" value="2"/>
</dbReference>
<accession>A0A2A4FC91</accession>
<evidence type="ECO:0000256" key="1">
    <source>
        <dbReference type="ARBA" id="ARBA00001957"/>
    </source>
</evidence>
<name>A0A2A4FC91_9BURK</name>
<protein>
    <recommendedName>
        <fullName evidence="4">Carrier domain-containing protein</fullName>
    </recommendedName>
</protein>
<feature type="domain" description="Carrier" evidence="4">
    <location>
        <begin position="515"/>
        <end position="589"/>
    </location>
</feature>
<dbReference type="InterPro" id="IPR020845">
    <property type="entry name" value="AMP-binding_CS"/>
</dbReference>
<dbReference type="GO" id="GO:0005737">
    <property type="term" value="C:cytoplasm"/>
    <property type="evidence" value="ECO:0007669"/>
    <property type="project" value="TreeGrafter"/>
</dbReference>
<comment type="caution">
    <text evidence="5">The sequence shown here is derived from an EMBL/GenBank/DDBJ whole genome shotgun (WGS) entry which is preliminary data.</text>
</comment>
<dbReference type="GO" id="GO:0043041">
    <property type="term" value="P:amino acid activation for nonribosomal peptide biosynthetic process"/>
    <property type="evidence" value="ECO:0007669"/>
    <property type="project" value="TreeGrafter"/>
</dbReference>
<dbReference type="PROSITE" id="PS00012">
    <property type="entry name" value="PHOSPHOPANTETHEINE"/>
    <property type="match status" value="2"/>
</dbReference>
<dbReference type="Gene3D" id="1.10.1200.10">
    <property type="entry name" value="ACP-like"/>
    <property type="match status" value="2"/>
</dbReference>
<dbReference type="InterPro" id="IPR023213">
    <property type="entry name" value="CAT-like_dom_sf"/>
</dbReference>
<evidence type="ECO:0000256" key="2">
    <source>
        <dbReference type="ARBA" id="ARBA00022450"/>
    </source>
</evidence>
<sequence length="1649" mass="176155">MSDSFRPVPSVVATTLAHARRTPRAIAISCGTRTIDYGEIAMLAQHVLTLLQCMSVRAGDVVAVEIADPALAIPAMLGVAMARAAWVYVDPRMPAARRAQILDDAAPSLVLVDGMIEHAYDDAPSRRYVRIYPRASQCTATADVAPGQHAYLLYTSGSTGRPKAVLQSHDNLARHIAEYVRRVRLAGDDRIALLAPLDTDAALMDVFGSLCAGACLHVYSLRDAGVAALPQWLAEQRITVVHATPTVLRALTAAHDARARIASVTRVVLGGELADWRDVERSRRAFGDGVEVFNGYGPTECTMITQAVFAPDAPLEAGTLPIGRPVDGIDVVLVGDDGTIGDRGELVVVSPRVALRYWNAPEETLSRFVEDPRGGGARAYRTGDRAMRVASGELVHLGRVDDQIKLRGHRIEPSDIEAALTGVTRARHAVAAVVELAFGPQLVAAIVPPAQASGFDERATIAELALRLPAFMVPARIVVLDDVVLTRSGKVDRRATTVLIREQLADAPDDAEVPVDDTPVTSRLLDIWRGVFGAAAGGGDDFVALGGDSLAAARLAAAITSSLGIPISLREVFAHRTFNSLARFVAAQPVTLAPAEAGRDGDGHDTFETTPSAEQAQLFISESIAGSAPVLEIAHALALTGPVDAARLERALAAVSERHDALRTTVALASDGTLRREPATPYFDHATEPSRDDGAMPDAARVAAHLDALRRLSAGRRAPLALRLVGIDARRSLLLIVANHLSVDGLSLRIVMRELASEYACADGNAPAAARARAPRYSAFVADQHAWRRTDACRQALEWWTHQLRHAEPLDLCGAMSAGGKPDGHARRHTFAIDADLRDALRAHCRAQGSTIHAVFLAGFGLLLSRYCRRTDVCIAVPVANRPASDFEEAAGVFVNTVVMRQHIDESQPAAALLGHAADVTFDALDRQRVPFADVISALGLNGRLSKPLAEAMLVVQRFGPPRFEAEGIHSTDLAIPPATLMSDLCLTVDETDDGVVCHFDHDAGLFDADLVRRMAGHLSNLLRGLLQHPDATVRGLEMLSPAETEALAAGIGATTATWPKQRPIVEAFVEQARKTPDAIAIIASGMTYCYRQVDQASTAVAARIRHRQSGRGRLVPLITERRETLPILLLAILKSGHAFVPIDANWPPARIAGALGRCDADIAVVDPDSPHLGTLGPRAPIALTATDADAPSGPDLPLPQYDPEAPIYGIFTSGSTGEPKLPVIAHRGIDNRFAWMTEVFSADAPPTTLATTPHIFDSAVWQYLWPLTLGGKVVVPADGPLVDADDMLALIDRHGITMADFVPSLFDRMVDQLERSGPPTPRLDRLKFLILGGEALRIDSVRRFRAIAPRVCVVNLYGPTEASIGCVYNVVDPSLERQPIGKPIPNCRALILDDDRRLLPRGVAGHLHLAGVCVGLGYRNAPEQSAASFVANPFPHAPGATTLYRTGDLARFGADDSLDYLGRADNQIKLRGVRIDPAEIETVIGSFDGVATVAVDVCADPAGVPRLVAWVGPSAPAGLHAFCVSRLPISMVPECLIDTPELPLTPGGKLDRKRLRSTVVTPSATAADAPADAPAEIGAAPHRRVSEIWSNVLGLASIPVNRSFFELGGNSLLAMQLASKMSATLNRRVTVVDIFRYPTVAALSNRFC</sequence>
<dbReference type="GeneID" id="69003278"/>
<dbReference type="CDD" id="cd05930">
    <property type="entry name" value="A_NRPS"/>
    <property type="match status" value="2"/>
</dbReference>
<comment type="cofactor">
    <cofactor evidence="1">
        <name>pantetheine 4'-phosphate</name>
        <dbReference type="ChEBI" id="CHEBI:47942"/>
    </cofactor>
</comment>
<dbReference type="SUPFAM" id="SSF47336">
    <property type="entry name" value="ACP-like"/>
    <property type="match status" value="2"/>
</dbReference>
<dbReference type="PANTHER" id="PTHR45527">
    <property type="entry name" value="NONRIBOSOMAL PEPTIDE SYNTHETASE"/>
    <property type="match status" value="1"/>
</dbReference>
<dbReference type="GO" id="GO:0031177">
    <property type="term" value="F:phosphopantetheine binding"/>
    <property type="evidence" value="ECO:0007669"/>
    <property type="project" value="InterPro"/>
</dbReference>
<dbReference type="InterPro" id="IPR020806">
    <property type="entry name" value="PKS_PP-bd"/>
</dbReference>
<dbReference type="Pfam" id="PF00550">
    <property type="entry name" value="PP-binding"/>
    <property type="match status" value="2"/>
</dbReference>
<dbReference type="Gene3D" id="3.30.300.30">
    <property type="match status" value="2"/>
</dbReference>
<keyword evidence="3" id="KW-0597">Phosphoprotein</keyword>
<proteinExistence type="predicted"/>
<dbReference type="InterPro" id="IPR001242">
    <property type="entry name" value="Condensation_dom"/>
</dbReference>
<dbReference type="RefSeq" id="WP_162296943.1">
    <property type="nucleotide sequence ID" value="NZ_CP020739.1"/>
</dbReference>
<dbReference type="Gene3D" id="3.30.559.10">
    <property type="entry name" value="Chloramphenicol acetyltransferase-like domain"/>
    <property type="match status" value="1"/>
</dbReference>
<dbReference type="InterPro" id="IPR009081">
    <property type="entry name" value="PP-bd_ACP"/>
</dbReference>
<dbReference type="InterPro" id="IPR042099">
    <property type="entry name" value="ANL_N_sf"/>
</dbReference>
<dbReference type="PROSITE" id="PS00455">
    <property type="entry name" value="AMP_BINDING"/>
    <property type="match status" value="1"/>
</dbReference>
<evidence type="ECO:0000313" key="6">
    <source>
        <dbReference type="Proteomes" id="UP000217994"/>
    </source>
</evidence>
<evidence type="ECO:0000313" key="5">
    <source>
        <dbReference type="EMBL" id="PCE30745.1"/>
    </source>
</evidence>
<gene>
    <name evidence="5" type="ORF">BZL54_19080</name>
</gene>